<reference evidence="8" key="1">
    <citation type="submission" date="2018-07" db="EMBL/GenBank/DDBJ databases">
        <authorList>
            <person name="Quirk P.G."/>
            <person name="Krulwich T.A."/>
        </authorList>
    </citation>
    <scope>NUCLEOTIDE SEQUENCE</scope>
</reference>
<dbReference type="HAMAP" id="MF_01391">
    <property type="entry name" value="CytC_CcsA"/>
    <property type="match status" value="1"/>
</dbReference>
<comment type="subcellular location">
    <subcellularLocation>
        <location evidence="1">Membrane</location>
        <topology evidence="1">Multi-pass membrane protein</topology>
    </subcellularLocation>
    <subcellularLocation>
        <location evidence="6">Plastid</location>
        <location evidence="6">Chloroplast thylakoid membrane</location>
        <topology evidence="6">Multi-pass membrane protein</topology>
    </subcellularLocation>
</comment>
<comment type="subunit">
    <text evidence="6">May interact with Ccs1.</text>
</comment>
<evidence type="ECO:0000256" key="3">
    <source>
        <dbReference type="ARBA" id="ARBA00022748"/>
    </source>
</evidence>
<gene>
    <name evidence="8" type="primary">ccs1</name>
    <name evidence="6" type="synonym">ccsA</name>
</gene>
<keyword evidence="4 6" id="KW-1133">Transmembrane helix</keyword>
<protein>
    <recommendedName>
        <fullName evidence="6">Cytochrome c biogenesis protein CcsA</fullName>
    </recommendedName>
</protein>
<dbReference type="InterPro" id="IPR045062">
    <property type="entry name" value="Cyt_c_biogenesis_CcsA/CcmC"/>
</dbReference>
<dbReference type="InterPro" id="IPR002541">
    <property type="entry name" value="Cyt_c_assembly"/>
</dbReference>
<dbReference type="GeneID" id="38279029"/>
<proteinExistence type="inferred from homology"/>
<dbReference type="AlphaFoldDB" id="A0A386B068"/>
<dbReference type="GO" id="GO:0020037">
    <property type="term" value="F:heme binding"/>
    <property type="evidence" value="ECO:0007669"/>
    <property type="project" value="InterPro"/>
</dbReference>
<keyword evidence="8" id="KW-0150">Chloroplast</keyword>
<evidence type="ECO:0000256" key="5">
    <source>
        <dbReference type="ARBA" id="ARBA00023136"/>
    </source>
</evidence>
<comment type="function">
    <text evidence="6">Required during biogenesis of c-type cytochromes (cytochrome c6 and cytochrome f) at the step of heme attachment.</text>
</comment>
<sequence>MWTQSIENFINNFCFGMLLCSMVFYWIHAFCDIYIFSNLGKWSVIGANCTMFFLLIGRGLHSNHFPLSNLYEALIFLSWSVTLIHLIMDYYLKSGSIIGGMTTPTALFLNGFASFQLPESMQKFSPLVPALKSNWLMMHVTVMLLSYATLICGSIVAIGYLFLHWQPKQNQKWGGFPGRNPLATNPSFKQLDQISFKSISIGFPLLTLGIISGSVWANEAWGSYWSWDPKETWSLITWIIFAVYLHLRLTAQNEIHSAFVATGGFFVVWICFLGVNFVAKGLHSYGWLFS</sequence>
<evidence type="ECO:0000313" key="8">
    <source>
        <dbReference type="EMBL" id="AYC65082.1"/>
    </source>
</evidence>
<keyword evidence="2 6" id="KW-0812">Transmembrane</keyword>
<keyword evidence="8" id="KW-0934">Plastid</keyword>
<dbReference type="PANTHER" id="PTHR30071">
    <property type="entry name" value="HEME EXPORTER PROTEIN C"/>
    <property type="match status" value="1"/>
</dbReference>
<dbReference type="InterPro" id="IPR017562">
    <property type="entry name" value="Cyt_c_biogenesis_CcsA"/>
</dbReference>
<keyword evidence="5 6" id="KW-0472">Membrane</keyword>
<evidence type="ECO:0000259" key="7">
    <source>
        <dbReference type="Pfam" id="PF01578"/>
    </source>
</evidence>
<feature type="domain" description="Cytochrome c assembly protein" evidence="7">
    <location>
        <begin position="67"/>
        <end position="283"/>
    </location>
</feature>
<dbReference type="RefSeq" id="YP_009519149.1">
    <property type="nucleotide sequence ID" value="NC_039523.1"/>
</dbReference>
<accession>A0A386B068</accession>
<geneLocation type="chloroplast" evidence="8"/>
<name>A0A386B068_9CHLO</name>
<dbReference type="Pfam" id="PF01578">
    <property type="entry name" value="Cytochrom_C_asm"/>
    <property type="match status" value="1"/>
</dbReference>
<reference evidence="8" key="2">
    <citation type="journal article" date="2019" name="Mol. Phylogenet. Evol.">
        <title>Reassessment of the classification of bryopsidales (chlorophyta) based on chloroplast phylogenomic analyses.</title>
        <authorList>
            <person name="Cremen M.C."/>
            <person name="Leliaert F."/>
            <person name="West J."/>
            <person name="Lam D.W."/>
            <person name="Shimada S."/>
            <person name="Lopez-Bautista J.M."/>
            <person name="Verbruggen H."/>
        </authorList>
    </citation>
    <scope>NUCLEOTIDE SEQUENCE</scope>
</reference>
<dbReference type="EMBL" id="MH591106">
    <property type="protein sequence ID" value="AYC65082.1"/>
    <property type="molecule type" value="Genomic_DNA"/>
</dbReference>
<dbReference type="GO" id="GO:0017004">
    <property type="term" value="P:cytochrome complex assembly"/>
    <property type="evidence" value="ECO:0007669"/>
    <property type="project" value="UniProtKB-UniRule"/>
</dbReference>
<comment type="similarity">
    <text evidence="6">Belongs to the CcmF/CycK/Ccl1/NrfE/CcsA family.</text>
</comment>
<dbReference type="NCBIfam" id="TIGR03144">
    <property type="entry name" value="cytochr_II_ccsB"/>
    <property type="match status" value="1"/>
</dbReference>
<evidence type="ECO:0000256" key="6">
    <source>
        <dbReference type="HAMAP-Rule" id="MF_01391"/>
    </source>
</evidence>
<keyword evidence="6" id="KW-0793">Thylakoid</keyword>
<organism evidence="8">
    <name type="scientific">Caulerpa verticillata</name>
    <dbReference type="NCBI Taxonomy" id="177082"/>
    <lineage>
        <taxon>Eukaryota</taxon>
        <taxon>Viridiplantae</taxon>
        <taxon>Chlorophyta</taxon>
        <taxon>core chlorophytes</taxon>
        <taxon>Ulvophyceae</taxon>
        <taxon>TCBD clade</taxon>
        <taxon>Bryopsidales</taxon>
        <taxon>Halimedineae</taxon>
        <taxon>Caulerpaceae</taxon>
        <taxon>Caulerpa</taxon>
    </lineage>
</organism>
<dbReference type="PANTHER" id="PTHR30071:SF1">
    <property type="entry name" value="CYTOCHROME B_B6 PROTEIN-RELATED"/>
    <property type="match status" value="1"/>
</dbReference>
<keyword evidence="3 6" id="KW-0201">Cytochrome c-type biogenesis</keyword>
<evidence type="ECO:0000256" key="4">
    <source>
        <dbReference type="ARBA" id="ARBA00022989"/>
    </source>
</evidence>
<dbReference type="GO" id="GO:0005886">
    <property type="term" value="C:plasma membrane"/>
    <property type="evidence" value="ECO:0007669"/>
    <property type="project" value="TreeGrafter"/>
</dbReference>
<evidence type="ECO:0000256" key="2">
    <source>
        <dbReference type="ARBA" id="ARBA00022692"/>
    </source>
</evidence>
<evidence type="ECO:0000256" key="1">
    <source>
        <dbReference type="ARBA" id="ARBA00004141"/>
    </source>
</evidence>
<dbReference type="GO" id="GO:0009535">
    <property type="term" value="C:chloroplast thylakoid membrane"/>
    <property type="evidence" value="ECO:0007669"/>
    <property type="project" value="UniProtKB-SubCell"/>
</dbReference>